<feature type="compositionally biased region" description="Polar residues" evidence="1">
    <location>
        <begin position="1"/>
        <end position="10"/>
    </location>
</feature>
<protein>
    <submittedName>
        <fullName evidence="2">Uncharacterized protein</fullName>
    </submittedName>
</protein>
<organism evidence="2 3">
    <name type="scientific">Trifolium medium</name>
    <dbReference type="NCBI Taxonomy" id="97028"/>
    <lineage>
        <taxon>Eukaryota</taxon>
        <taxon>Viridiplantae</taxon>
        <taxon>Streptophyta</taxon>
        <taxon>Embryophyta</taxon>
        <taxon>Tracheophyta</taxon>
        <taxon>Spermatophyta</taxon>
        <taxon>Magnoliopsida</taxon>
        <taxon>eudicotyledons</taxon>
        <taxon>Gunneridae</taxon>
        <taxon>Pentapetalae</taxon>
        <taxon>rosids</taxon>
        <taxon>fabids</taxon>
        <taxon>Fabales</taxon>
        <taxon>Fabaceae</taxon>
        <taxon>Papilionoideae</taxon>
        <taxon>50 kb inversion clade</taxon>
        <taxon>NPAAA clade</taxon>
        <taxon>Hologalegina</taxon>
        <taxon>IRL clade</taxon>
        <taxon>Trifolieae</taxon>
        <taxon>Trifolium</taxon>
    </lineage>
</organism>
<proteinExistence type="predicted"/>
<reference evidence="2 3" key="1">
    <citation type="journal article" date="2018" name="Front. Plant Sci.">
        <title>Red Clover (Trifolium pratense) and Zigzag Clover (T. medium) - A Picture of Genomic Similarities and Differences.</title>
        <authorList>
            <person name="Dluhosova J."/>
            <person name="Istvanek J."/>
            <person name="Nedelnik J."/>
            <person name="Repkova J."/>
        </authorList>
    </citation>
    <scope>NUCLEOTIDE SEQUENCE [LARGE SCALE GENOMIC DNA]</scope>
    <source>
        <strain evidence="3">cv. 10/8</strain>
        <tissue evidence="2">Leaf</tissue>
    </source>
</reference>
<feature type="compositionally biased region" description="Polar residues" evidence="1">
    <location>
        <begin position="19"/>
        <end position="28"/>
    </location>
</feature>
<evidence type="ECO:0000256" key="1">
    <source>
        <dbReference type="SAM" id="MobiDB-lite"/>
    </source>
</evidence>
<sequence length="101" mass="10908">GNDASASVTRPTGVVSENVAASTRTNFESETENVEVLYNEPPENVQDNVVPNTPEFEDMGEKEKNPENVMHSNASDTNTAVNSSSNESMETEVVEVNETTS</sequence>
<dbReference type="AlphaFoldDB" id="A0A392SMD7"/>
<accession>A0A392SMD7</accession>
<name>A0A392SMD7_9FABA</name>
<feature type="non-terminal residue" evidence="2">
    <location>
        <position position="101"/>
    </location>
</feature>
<comment type="caution">
    <text evidence="2">The sequence shown here is derived from an EMBL/GenBank/DDBJ whole genome shotgun (WGS) entry which is preliminary data.</text>
</comment>
<keyword evidence="3" id="KW-1185">Reference proteome</keyword>
<feature type="non-terminal residue" evidence="2">
    <location>
        <position position="1"/>
    </location>
</feature>
<evidence type="ECO:0000313" key="2">
    <source>
        <dbReference type="EMBL" id="MCI50058.1"/>
    </source>
</evidence>
<dbReference type="Proteomes" id="UP000265520">
    <property type="component" value="Unassembled WGS sequence"/>
</dbReference>
<evidence type="ECO:0000313" key="3">
    <source>
        <dbReference type="Proteomes" id="UP000265520"/>
    </source>
</evidence>
<feature type="region of interest" description="Disordered" evidence="1">
    <location>
        <begin position="42"/>
        <end position="101"/>
    </location>
</feature>
<dbReference type="EMBL" id="LXQA010410738">
    <property type="protein sequence ID" value="MCI50058.1"/>
    <property type="molecule type" value="Genomic_DNA"/>
</dbReference>
<feature type="region of interest" description="Disordered" evidence="1">
    <location>
        <begin position="1"/>
        <end position="30"/>
    </location>
</feature>
<feature type="compositionally biased region" description="Polar residues" evidence="1">
    <location>
        <begin position="70"/>
        <end position="80"/>
    </location>
</feature>